<sequence>MAGSSAEVPAVDDIRQEARRNTRGRFEQWAKNPTCDANTLSAVHNVRLDKAAKAVGLEVSFGQSPFAIARGNRFEAGLFYDEAVKLRQALERKSCLPEGSVGFLDLRLKLNRGTRVTTIDQALRETEAWLRRIAVEPTSAESIVAAPMIKIPKGVILPEALLIIDAVTVTTTVDGRARVTVGEVKVFPDRGGHTDPQQLASARAQAGVYEHAMRLAVETLGLTDEIEISTHGFLVFTWPGSNSPSVRANEDLTYQAIRAERGFDRLEQVALGVVRDDDFSADNPALIKRVLDAPTDYSEACLSFCDLAPRCHARATAADDPIVLGGEVARFLGETTVSRALELMAGVAPADDREADIQRQLVG</sequence>
<dbReference type="AlphaFoldDB" id="A0A7Y9H6N5"/>
<gene>
    <name evidence="1" type="ORF">F4692_003806</name>
</gene>
<dbReference type="EMBL" id="JACCBW010000005">
    <property type="protein sequence ID" value="NYE38656.1"/>
    <property type="molecule type" value="Genomic_DNA"/>
</dbReference>
<name>A0A7Y9H6N5_9ACTN</name>
<proteinExistence type="predicted"/>
<dbReference type="RefSeq" id="WP_179621284.1">
    <property type="nucleotide sequence ID" value="NZ_JACCBW010000005.1"/>
</dbReference>
<evidence type="ECO:0000313" key="1">
    <source>
        <dbReference type="EMBL" id="NYE38656.1"/>
    </source>
</evidence>
<dbReference type="Proteomes" id="UP000549911">
    <property type="component" value="Unassembled WGS sequence"/>
</dbReference>
<reference evidence="1 2" key="2">
    <citation type="submission" date="2020-08" db="EMBL/GenBank/DDBJ databases">
        <title>The Agave Microbiome: Exploring the role of microbial communities in plant adaptations to desert environments.</title>
        <authorList>
            <person name="Partida-Martinez L.P."/>
        </authorList>
    </citation>
    <scope>NUCLEOTIDE SEQUENCE [LARGE SCALE GENOMIC DNA]</scope>
    <source>
        <strain evidence="1 2">AT2.17</strain>
    </source>
</reference>
<accession>A0A7Y9H6N5</accession>
<protein>
    <submittedName>
        <fullName evidence="1">Uncharacterized protein</fullName>
    </submittedName>
</protein>
<reference evidence="1 2" key="1">
    <citation type="submission" date="2020-07" db="EMBL/GenBank/DDBJ databases">
        <authorList>
            <person name="Partida-Martinez L."/>
            <person name="Huntemann M."/>
            <person name="Clum A."/>
            <person name="Wang J."/>
            <person name="Palaniappan K."/>
            <person name="Ritter S."/>
            <person name="Chen I.-M."/>
            <person name="Stamatis D."/>
            <person name="Reddy T."/>
            <person name="O'Malley R."/>
            <person name="Daum C."/>
            <person name="Shapiro N."/>
            <person name="Ivanova N."/>
            <person name="Kyrpides N."/>
            <person name="Woyke T."/>
        </authorList>
    </citation>
    <scope>NUCLEOTIDE SEQUENCE [LARGE SCALE GENOMIC DNA]</scope>
    <source>
        <strain evidence="1 2">AT2.17</strain>
    </source>
</reference>
<evidence type="ECO:0000313" key="2">
    <source>
        <dbReference type="Proteomes" id="UP000549911"/>
    </source>
</evidence>
<organism evidence="1 2">
    <name type="scientific">Nocardioides cavernae</name>
    <dbReference type="NCBI Taxonomy" id="1921566"/>
    <lineage>
        <taxon>Bacteria</taxon>
        <taxon>Bacillati</taxon>
        <taxon>Actinomycetota</taxon>
        <taxon>Actinomycetes</taxon>
        <taxon>Propionibacteriales</taxon>
        <taxon>Nocardioidaceae</taxon>
        <taxon>Nocardioides</taxon>
    </lineage>
</organism>
<keyword evidence="2" id="KW-1185">Reference proteome</keyword>
<comment type="caution">
    <text evidence="1">The sequence shown here is derived from an EMBL/GenBank/DDBJ whole genome shotgun (WGS) entry which is preliminary data.</text>
</comment>